<evidence type="ECO:0000256" key="5">
    <source>
        <dbReference type="ARBA" id="ARBA00011738"/>
    </source>
</evidence>
<dbReference type="EC" id="2.2.1.7" evidence="6"/>
<dbReference type="PANTHER" id="PTHR43322:SF5">
    <property type="entry name" value="1-DEOXY-D-XYLULOSE-5-PHOSPHATE SYNTHASE, CHLOROPLASTIC"/>
    <property type="match status" value="1"/>
</dbReference>
<dbReference type="Pfam" id="PF13292">
    <property type="entry name" value="DXP_synthase_N"/>
    <property type="match status" value="1"/>
</dbReference>
<comment type="similarity">
    <text evidence="4">Belongs to the transketolase family. DXPS subfamily.</text>
</comment>
<proteinExistence type="inferred from homology"/>
<comment type="cofactor">
    <cofactor evidence="2">
        <name>thiamine diphosphate</name>
        <dbReference type="ChEBI" id="CHEBI:58937"/>
    </cofactor>
</comment>
<dbReference type="InterPro" id="IPR033248">
    <property type="entry name" value="Transketolase_C"/>
</dbReference>
<comment type="subunit">
    <text evidence="5">Homodimer.</text>
</comment>
<keyword evidence="9" id="KW-0460">Magnesium</keyword>
<dbReference type="NCBIfam" id="TIGR00204">
    <property type="entry name" value="dxs"/>
    <property type="match status" value="1"/>
</dbReference>
<dbReference type="EMBL" id="CAFARE010000046">
    <property type="protein sequence ID" value="CAB4838941.1"/>
    <property type="molecule type" value="Genomic_DNA"/>
</dbReference>
<evidence type="ECO:0000256" key="6">
    <source>
        <dbReference type="ARBA" id="ARBA00013150"/>
    </source>
</evidence>
<dbReference type="Pfam" id="PF02779">
    <property type="entry name" value="Transket_pyr"/>
    <property type="match status" value="1"/>
</dbReference>
<keyword evidence="7" id="KW-0808">Transferase</keyword>
<dbReference type="InterPro" id="IPR020826">
    <property type="entry name" value="Transketolase_BS"/>
</dbReference>
<dbReference type="UniPathway" id="UPA00064">
    <property type="reaction ID" value="UER00091"/>
</dbReference>
<dbReference type="GO" id="GO:0046872">
    <property type="term" value="F:metal ion binding"/>
    <property type="evidence" value="ECO:0007669"/>
    <property type="project" value="UniProtKB-KW"/>
</dbReference>
<dbReference type="InterPro" id="IPR049557">
    <property type="entry name" value="Transketolase_CS"/>
</dbReference>
<dbReference type="InterPro" id="IPR029061">
    <property type="entry name" value="THDP-binding"/>
</dbReference>
<keyword evidence="10" id="KW-0784">Thiamine biosynthesis</keyword>
<dbReference type="AlphaFoldDB" id="A0A6J7B178"/>
<dbReference type="CDD" id="cd02007">
    <property type="entry name" value="TPP_DXS"/>
    <property type="match status" value="1"/>
</dbReference>
<evidence type="ECO:0000256" key="12">
    <source>
        <dbReference type="ARBA" id="ARBA00023229"/>
    </source>
</evidence>
<evidence type="ECO:0000256" key="3">
    <source>
        <dbReference type="ARBA" id="ARBA00004980"/>
    </source>
</evidence>
<evidence type="ECO:0000259" key="13">
    <source>
        <dbReference type="SMART" id="SM00861"/>
    </source>
</evidence>
<dbReference type="GO" id="GO:0019288">
    <property type="term" value="P:isopentenyl diphosphate biosynthetic process, methylerythritol 4-phosphate pathway"/>
    <property type="evidence" value="ECO:0007669"/>
    <property type="project" value="TreeGrafter"/>
</dbReference>
<comment type="pathway">
    <text evidence="3">Metabolic intermediate biosynthesis; 1-deoxy-D-xylulose 5-phosphate biosynthesis; 1-deoxy-D-xylulose 5-phosphate from D-glyceraldehyde 3-phosphate and pyruvate: step 1/1.</text>
</comment>
<protein>
    <recommendedName>
        <fullName evidence="6">1-deoxy-D-xylulose-5-phosphate synthase</fullName>
        <ecNumber evidence="6">2.2.1.7</ecNumber>
    </recommendedName>
</protein>
<dbReference type="Pfam" id="PF02780">
    <property type="entry name" value="Transketolase_C"/>
    <property type="match status" value="1"/>
</dbReference>
<dbReference type="NCBIfam" id="NF003933">
    <property type="entry name" value="PRK05444.2-2"/>
    <property type="match status" value="1"/>
</dbReference>
<comment type="cofactor">
    <cofactor evidence="1">
        <name>Mg(2+)</name>
        <dbReference type="ChEBI" id="CHEBI:18420"/>
    </cofactor>
</comment>
<reference evidence="14" key="1">
    <citation type="submission" date="2020-05" db="EMBL/GenBank/DDBJ databases">
        <authorList>
            <person name="Chiriac C."/>
            <person name="Salcher M."/>
            <person name="Ghai R."/>
            <person name="Kavagutti S V."/>
        </authorList>
    </citation>
    <scope>NUCLEOTIDE SEQUENCE</scope>
</reference>
<dbReference type="FunFam" id="3.40.50.970:FF:000005">
    <property type="entry name" value="1-deoxy-D-xylulose-5-phosphate synthase"/>
    <property type="match status" value="1"/>
</dbReference>
<dbReference type="SUPFAM" id="SSF52518">
    <property type="entry name" value="Thiamin diphosphate-binding fold (THDP-binding)"/>
    <property type="match status" value="2"/>
</dbReference>
<evidence type="ECO:0000256" key="1">
    <source>
        <dbReference type="ARBA" id="ARBA00001946"/>
    </source>
</evidence>
<dbReference type="PROSITE" id="PS00802">
    <property type="entry name" value="TRANSKETOLASE_2"/>
    <property type="match status" value="1"/>
</dbReference>
<evidence type="ECO:0000256" key="4">
    <source>
        <dbReference type="ARBA" id="ARBA00011081"/>
    </source>
</evidence>
<evidence type="ECO:0000256" key="9">
    <source>
        <dbReference type="ARBA" id="ARBA00022842"/>
    </source>
</evidence>
<keyword evidence="8" id="KW-0479">Metal-binding</keyword>
<dbReference type="SMART" id="SM00861">
    <property type="entry name" value="Transket_pyr"/>
    <property type="match status" value="1"/>
</dbReference>
<gene>
    <name evidence="14" type="ORF">UFOPK3232_01079</name>
</gene>
<dbReference type="InterPro" id="IPR005475">
    <property type="entry name" value="Transketolase-like_Pyr-bd"/>
</dbReference>
<dbReference type="GO" id="GO:0016114">
    <property type="term" value="P:terpenoid biosynthetic process"/>
    <property type="evidence" value="ECO:0007669"/>
    <property type="project" value="InterPro"/>
</dbReference>
<accession>A0A6J7B178</accession>
<dbReference type="PROSITE" id="PS00801">
    <property type="entry name" value="TRANSKETOLASE_1"/>
    <property type="match status" value="1"/>
</dbReference>
<evidence type="ECO:0000313" key="14">
    <source>
        <dbReference type="EMBL" id="CAB4838941.1"/>
    </source>
</evidence>
<sequence length="639" mass="68900">MLSQIKSPADLAPLSIAQLDELSQEIRSFLVEKVSKTGGHLGPNLGVVELTIAIHRVFDSPRDVVLFDTGHQSYVHKILTGRAESFDQLRQRGGISGYPNRSESTSDVIENSHASTALSWGDGISRGFQLQGLDDRHVVVVVGDGALTGGMSWEALNNIAPAEKRNLVIVVNDNERSYSPTIGGVATYLSTLRVTSGYEKFLDWGKEVLQKTPVVGGPIFDTLHGMKKGIKDIVAPQGMFEDLGLKYMGPIDGHDIGAMERALTQAKAFGAPILVHAITEKGRGHQPAVADEAEKFHAVGVVDPETGEPLAKSGTTWTKVFGDALVEVGSKRSDVVAITAAMLGPTGLDEFQRHYPDRTIDVGIAEQHAVTSAAGMAFTGLHPVVAVYSTFLNRAFDQMLLDVALHKAGVTFVLDRSGITGDDGPSHHGIWDLALTGIVPTMHVAAPRDGARLRELLNEAIEINDAPSMLRFPKGAVTADIPAFERRDGIDVLYRGESADVLMISVGAMASMAVEAASQAFREGVGVTVIDLRWVKPLPASLIAMVQRYSTIVVVEDGIRHAGIASSISEMLRDAEVNIALHSIGVPLEFIEHSKRSEILTDLGMTAQNIARSVVEWSSNFKEEMQPQQDENASRKQNH</sequence>
<evidence type="ECO:0000256" key="8">
    <source>
        <dbReference type="ARBA" id="ARBA00022723"/>
    </source>
</evidence>
<evidence type="ECO:0000256" key="10">
    <source>
        <dbReference type="ARBA" id="ARBA00022977"/>
    </source>
</evidence>
<dbReference type="HAMAP" id="MF_00315">
    <property type="entry name" value="DXP_synth"/>
    <property type="match status" value="1"/>
</dbReference>
<dbReference type="Gene3D" id="3.40.50.970">
    <property type="match status" value="2"/>
</dbReference>
<dbReference type="GO" id="GO:0008661">
    <property type="term" value="F:1-deoxy-D-xylulose-5-phosphate synthase activity"/>
    <property type="evidence" value="ECO:0007669"/>
    <property type="project" value="UniProtKB-EC"/>
</dbReference>
<organism evidence="14">
    <name type="scientific">freshwater metagenome</name>
    <dbReference type="NCBI Taxonomy" id="449393"/>
    <lineage>
        <taxon>unclassified sequences</taxon>
        <taxon>metagenomes</taxon>
        <taxon>ecological metagenomes</taxon>
    </lineage>
</organism>
<feature type="domain" description="Transketolase-like pyrimidine-binding" evidence="13">
    <location>
        <begin position="315"/>
        <end position="480"/>
    </location>
</feature>
<dbReference type="Gene3D" id="3.40.50.920">
    <property type="match status" value="1"/>
</dbReference>
<dbReference type="PANTHER" id="PTHR43322">
    <property type="entry name" value="1-D-DEOXYXYLULOSE 5-PHOSPHATE SYNTHASE-RELATED"/>
    <property type="match status" value="1"/>
</dbReference>
<name>A0A6J7B178_9ZZZZ</name>
<dbReference type="InterPro" id="IPR009014">
    <property type="entry name" value="Transketo_C/PFOR_II"/>
</dbReference>
<dbReference type="InterPro" id="IPR005477">
    <property type="entry name" value="Dxylulose-5-P_synthase"/>
</dbReference>
<keyword evidence="11" id="KW-0786">Thiamine pyrophosphate</keyword>
<dbReference type="GO" id="GO:0005829">
    <property type="term" value="C:cytosol"/>
    <property type="evidence" value="ECO:0007669"/>
    <property type="project" value="TreeGrafter"/>
</dbReference>
<evidence type="ECO:0000256" key="2">
    <source>
        <dbReference type="ARBA" id="ARBA00001964"/>
    </source>
</evidence>
<evidence type="ECO:0000256" key="7">
    <source>
        <dbReference type="ARBA" id="ARBA00022679"/>
    </source>
</evidence>
<keyword evidence="12" id="KW-0414">Isoprene biosynthesis</keyword>
<dbReference type="SUPFAM" id="SSF52922">
    <property type="entry name" value="TK C-terminal domain-like"/>
    <property type="match status" value="1"/>
</dbReference>
<dbReference type="CDD" id="cd07033">
    <property type="entry name" value="TPP_PYR_DXS_TK_like"/>
    <property type="match status" value="1"/>
</dbReference>
<evidence type="ECO:0000256" key="11">
    <source>
        <dbReference type="ARBA" id="ARBA00023052"/>
    </source>
</evidence>
<dbReference type="GO" id="GO:0009228">
    <property type="term" value="P:thiamine biosynthetic process"/>
    <property type="evidence" value="ECO:0007669"/>
    <property type="project" value="UniProtKB-KW"/>
</dbReference>